<protein>
    <recommendedName>
        <fullName evidence="5">Sodium-dependent bicarbonate transport family permease</fullName>
    </recommendedName>
</protein>
<feature type="transmembrane region" description="Helical" evidence="1">
    <location>
        <begin position="212"/>
        <end position="236"/>
    </location>
</feature>
<feature type="signal peptide" evidence="2">
    <location>
        <begin position="1"/>
        <end position="23"/>
    </location>
</feature>
<feature type="transmembrane region" description="Helical" evidence="1">
    <location>
        <begin position="242"/>
        <end position="264"/>
    </location>
</feature>
<dbReference type="PANTHER" id="PTHR40400:SF1">
    <property type="entry name" value="SLR1512 PROTEIN"/>
    <property type="match status" value="1"/>
</dbReference>
<evidence type="ECO:0000313" key="3">
    <source>
        <dbReference type="EMBL" id="QEH33943.1"/>
    </source>
</evidence>
<evidence type="ECO:0008006" key="5">
    <source>
        <dbReference type="Google" id="ProtNLM"/>
    </source>
</evidence>
<sequence length="514" mass="54889" precursor="true">MRSFRSSAVICVAAMVVGLPVLADELRGTVKSIDRDNSRMVVHDEKAQRDVVVNFGKSTTLKPGGGVSELKDVKPGTRVAIIDSITASRVAIEDSQAAESEKPGSRSILAEFWENFRHNLFKPLLLFFYLGFLVPILRVHFEFPYVMYQALTIYLLIAIGWHGGEELSHLDPNHIGSIAGFMLVGFLTNFVIGTAAYLILRATTRMRRIDQATVAGYYGSDSAGTFVTALGVLASAHVAYEAYMPVMLAVMEIPGCLVALFLVARLRASGMDALGNMPDEAGFDPGAVAQAAQENEDSRGPSKHDAAVESEAEIALEKMVHPDADGDGGGNGAGKKPLISGKLLHEVFLNTGLYLLFGGICIGLISGLQGPAVTRADDSFFVDLFQGVLCLFLLEMGMTASRKLRDLRTAGLPFVLFGILAPNLFATFGIAVAHAYSWATGVPFELGTYVLFSVLCGAASYIAVPAVQRLAIPEASPTLPLAASLGLTFSYNVTIGIPVYMLVAKAVTRAFPVG</sequence>
<dbReference type="Proteomes" id="UP000324233">
    <property type="component" value="Chromosome"/>
</dbReference>
<keyword evidence="1" id="KW-0812">Transmembrane</keyword>
<evidence type="ECO:0000256" key="2">
    <source>
        <dbReference type="SAM" id="SignalP"/>
    </source>
</evidence>
<dbReference type="EMBL" id="CP042997">
    <property type="protein sequence ID" value="QEH33943.1"/>
    <property type="molecule type" value="Genomic_DNA"/>
</dbReference>
<keyword evidence="1" id="KW-0472">Membrane</keyword>
<organism evidence="3 4">
    <name type="scientific">Aquisphaera giovannonii</name>
    <dbReference type="NCBI Taxonomy" id="406548"/>
    <lineage>
        <taxon>Bacteria</taxon>
        <taxon>Pseudomonadati</taxon>
        <taxon>Planctomycetota</taxon>
        <taxon>Planctomycetia</taxon>
        <taxon>Isosphaerales</taxon>
        <taxon>Isosphaeraceae</taxon>
        <taxon>Aquisphaera</taxon>
    </lineage>
</organism>
<gene>
    <name evidence="3" type="ORF">OJF2_24750</name>
</gene>
<dbReference type="AlphaFoldDB" id="A0A5B9W096"/>
<feature type="transmembrane region" description="Helical" evidence="1">
    <location>
        <begin position="347"/>
        <end position="368"/>
    </location>
</feature>
<dbReference type="PANTHER" id="PTHR40400">
    <property type="entry name" value="SLR1512 PROTEIN"/>
    <property type="match status" value="1"/>
</dbReference>
<feature type="transmembrane region" description="Helical" evidence="1">
    <location>
        <begin position="412"/>
        <end position="436"/>
    </location>
</feature>
<keyword evidence="2" id="KW-0732">Signal</keyword>
<evidence type="ECO:0000256" key="1">
    <source>
        <dbReference type="SAM" id="Phobius"/>
    </source>
</evidence>
<feature type="transmembrane region" description="Helical" evidence="1">
    <location>
        <begin position="479"/>
        <end position="503"/>
    </location>
</feature>
<feature type="transmembrane region" description="Helical" evidence="1">
    <location>
        <begin position="120"/>
        <end position="138"/>
    </location>
</feature>
<feature type="transmembrane region" description="Helical" evidence="1">
    <location>
        <begin position="175"/>
        <end position="200"/>
    </location>
</feature>
<feature type="transmembrane region" description="Helical" evidence="1">
    <location>
        <begin position="145"/>
        <end position="163"/>
    </location>
</feature>
<accession>A0A5B9W096</accession>
<reference evidence="3 4" key="1">
    <citation type="submission" date="2019-08" db="EMBL/GenBank/DDBJ databases">
        <title>Deep-cultivation of Planctomycetes and their phenomic and genomic characterization uncovers novel biology.</title>
        <authorList>
            <person name="Wiegand S."/>
            <person name="Jogler M."/>
            <person name="Boedeker C."/>
            <person name="Pinto D."/>
            <person name="Vollmers J."/>
            <person name="Rivas-Marin E."/>
            <person name="Kohn T."/>
            <person name="Peeters S.H."/>
            <person name="Heuer A."/>
            <person name="Rast P."/>
            <person name="Oberbeckmann S."/>
            <person name="Bunk B."/>
            <person name="Jeske O."/>
            <person name="Meyerdierks A."/>
            <person name="Storesund J.E."/>
            <person name="Kallscheuer N."/>
            <person name="Luecker S."/>
            <person name="Lage O.M."/>
            <person name="Pohl T."/>
            <person name="Merkel B.J."/>
            <person name="Hornburger P."/>
            <person name="Mueller R.-W."/>
            <person name="Bruemmer F."/>
            <person name="Labrenz M."/>
            <person name="Spormann A.M."/>
            <person name="Op den Camp H."/>
            <person name="Overmann J."/>
            <person name="Amann R."/>
            <person name="Jetten M.S.M."/>
            <person name="Mascher T."/>
            <person name="Medema M.H."/>
            <person name="Devos D.P."/>
            <person name="Kaster A.-K."/>
            <person name="Ovreas L."/>
            <person name="Rohde M."/>
            <person name="Galperin M.Y."/>
            <person name="Jogler C."/>
        </authorList>
    </citation>
    <scope>NUCLEOTIDE SEQUENCE [LARGE SCALE GENOMIC DNA]</scope>
    <source>
        <strain evidence="3 4">OJF2</strain>
    </source>
</reference>
<name>A0A5B9W096_9BACT</name>
<proteinExistence type="predicted"/>
<feature type="transmembrane region" description="Helical" evidence="1">
    <location>
        <begin position="380"/>
        <end position="400"/>
    </location>
</feature>
<keyword evidence="1" id="KW-1133">Transmembrane helix</keyword>
<feature type="transmembrane region" description="Helical" evidence="1">
    <location>
        <begin position="448"/>
        <end position="467"/>
    </location>
</feature>
<dbReference type="InterPro" id="IPR010293">
    <property type="entry name" value="Sbt_1"/>
</dbReference>
<feature type="chain" id="PRO_5022839987" description="Sodium-dependent bicarbonate transport family permease" evidence="2">
    <location>
        <begin position="24"/>
        <end position="514"/>
    </location>
</feature>
<dbReference type="KEGG" id="agv:OJF2_24750"/>
<evidence type="ECO:0000313" key="4">
    <source>
        <dbReference type="Proteomes" id="UP000324233"/>
    </source>
</evidence>
<dbReference type="Pfam" id="PF05982">
    <property type="entry name" value="Sbt_1"/>
    <property type="match status" value="1"/>
</dbReference>
<keyword evidence="4" id="KW-1185">Reference proteome</keyword>